<evidence type="ECO:0000259" key="3">
    <source>
        <dbReference type="Pfam" id="PF00857"/>
    </source>
</evidence>
<dbReference type="PANTHER" id="PTHR43540:SF10">
    <property type="entry name" value="ISOCHORISMATASE"/>
    <property type="match status" value="1"/>
</dbReference>
<feature type="domain" description="Isochorismatase-like" evidence="3">
    <location>
        <begin position="10"/>
        <end position="166"/>
    </location>
</feature>
<protein>
    <submittedName>
        <fullName evidence="4">Isochorismatase</fullName>
    </submittedName>
</protein>
<dbReference type="Proteomes" id="UP000070352">
    <property type="component" value="Unassembled WGS sequence"/>
</dbReference>
<proteinExistence type="inferred from homology"/>
<dbReference type="PANTHER" id="PTHR43540">
    <property type="entry name" value="PEROXYUREIDOACRYLATE/UREIDOACRYLATE AMIDOHYDROLASE-RELATED"/>
    <property type="match status" value="1"/>
</dbReference>
<dbReference type="Gene3D" id="3.40.50.850">
    <property type="entry name" value="Isochorismatase-like"/>
    <property type="match status" value="1"/>
</dbReference>
<accession>A0A135L6X1</accession>
<gene>
    <name evidence="4" type="ORF">U473_12450</name>
</gene>
<dbReference type="SUPFAM" id="SSF52499">
    <property type="entry name" value="Isochorismatase-like hydrolases"/>
    <property type="match status" value="1"/>
</dbReference>
<reference evidence="4 5" key="1">
    <citation type="submission" date="2016-02" db="EMBL/GenBank/DDBJ databases">
        <title>Draft Genome for Tepidibacillus decaturensis nov. sp. Strain Z9, an Anaerobic, Moderately Thermophilic and Heterotrophic Bacterium from Deep Subsurface of the Illinois Basin, USA.</title>
        <authorList>
            <person name="Dong Y."/>
            <person name="Chang J.Y."/>
            <person name="Sanford R."/>
            <person name="Fouke B.W."/>
        </authorList>
    </citation>
    <scope>NUCLEOTIDE SEQUENCE [LARGE SCALE GENOMIC DNA]</scope>
    <source>
        <strain evidence="4 5">Z9</strain>
    </source>
</reference>
<comment type="caution">
    <text evidence="4">The sequence shown here is derived from an EMBL/GenBank/DDBJ whole genome shotgun (WGS) entry which is preliminary data.</text>
</comment>
<dbReference type="InterPro" id="IPR036380">
    <property type="entry name" value="Isochorismatase-like_sf"/>
</dbReference>
<dbReference type="InterPro" id="IPR050272">
    <property type="entry name" value="Isochorismatase-like_hydrls"/>
</dbReference>
<dbReference type="Pfam" id="PF00857">
    <property type="entry name" value="Isochorismatase"/>
    <property type="match status" value="1"/>
</dbReference>
<dbReference type="GO" id="GO:0016787">
    <property type="term" value="F:hydrolase activity"/>
    <property type="evidence" value="ECO:0007669"/>
    <property type="project" value="UniProtKB-KW"/>
</dbReference>
<sequence length="185" mass="20686">MGDFKMTNEALVIVDMSNDFVHDNGNLTAGKPAQEIVPYIMQTAEEFLTNGGTVVIAMDSHDENDPHFDLWPIHNVVGSWGHELYGDLKTWFKKNESHSNLLMIPKADYNAFFDTGLSEKLKERMIDKVHVVGVATDICVFLTTAGANSNKFKTVIHKRGVATFTKLGDVFINQAKALFHTEIIE</sequence>
<dbReference type="EMBL" id="LSKU01000001">
    <property type="protein sequence ID" value="KXG44745.1"/>
    <property type="molecule type" value="Genomic_DNA"/>
</dbReference>
<organism evidence="4 5">
    <name type="scientific">Tepidibacillus decaturensis</name>
    <dbReference type="NCBI Taxonomy" id="1413211"/>
    <lineage>
        <taxon>Bacteria</taxon>
        <taxon>Bacillati</taxon>
        <taxon>Bacillota</taxon>
        <taxon>Bacilli</taxon>
        <taxon>Bacillales</taxon>
        <taxon>Bacillaceae</taxon>
        <taxon>Tepidibacillus</taxon>
    </lineage>
</organism>
<dbReference type="AlphaFoldDB" id="A0A135L6X1"/>
<name>A0A135L6X1_9BACI</name>
<evidence type="ECO:0000313" key="4">
    <source>
        <dbReference type="EMBL" id="KXG44745.1"/>
    </source>
</evidence>
<keyword evidence="2" id="KW-0378">Hydrolase</keyword>
<keyword evidence="5" id="KW-1185">Reference proteome</keyword>
<comment type="similarity">
    <text evidence="1">Belongs to the isochorismatase family.</text>
</comment>
<evidence type="ECO:0000256" key="2">
    <source>
        <dbReference type="ARBA" id="ARBA00022801"/>
    </source>
</evidence>
<evidence type="ECO:0000256" key="1">
    <source>
        <dbReference type="ARBA" id="ARBA00006336"/>
    </source>
</evidence>
<dbReference type="InterPro" id="IPR000868">
    <property type="entry name" value="Isochorismatase-like_dom"/>
</dbReference>
<dbReference type="STRING" id="1413211.U473_12450"/>
<dbReference type="CDD" id="cd00431">
    <property type="entry name" value="cysteine_hydrolases"/>
    <property type="match status" value="1"/>
</dbReference>
<evidence type="ECO:0000313" key="5">
    <source>
        <dbReference type="Proteomes" id="UP000070352"/>
    </source>
</evidence>